<dbReference type="Pfam" id="PF03793">
    <property type="entry name" value="PASTA"/>
    <property type="match status" value="1"/>
</dbReference>
<feature type="transmembrane region" description="Helical" evidence="2">
    <location>
        <begin position="90"/>
        <end position="113"/>
    </location>
</feature>
<dbReference type="AlphaFoldDB" id="A0A8J3FKT9"/>
<accession>A0A8J3FKT9</accession>
<evidence type="ECO:0000256" key="1">
    <source>
        <dbReference type="SAM" id="MobiDB-lite"/>
    </source>
</evidence>
<feature type="compositionally biased region" description="Basic and acidic residues" evidence="1">
    <location>
        <begin position="1"/>
        <end position="12"/>
    </location>
</feature>
<keyword evidence="5" id="KW-1185">Reference proteome</keyword>
<keyword evidence="2" id="KW-1133">Transmembrane helix</keyword>
<protein>
    <recommendedName>
        <fullName evidence="3">PASTA domain-containing protein</fullName>
    </recommendedName>
</protein>
<reference evidence="4" key="1">
    <citation type="journal article" date="2014" name="Int. J. Syst. Evol. Microbiol.">
        <title>Complete genome sequence of Corynebacterium casei LMG S-19264T (=DSM 44701T), isolated from a smear-ripened cheese.</title>
        <authorList>
            <consortium name="US DOE Joint Genome Institute (JGI-PGF)"/>
            <person name="Walter F."/>
            <person name="Albersmeier A."/>
            <person name="Kalinowski J."/>
            <person name="Ruckert C."/>
        </authorList>
    </citation>
    <scope>NUCLEOTIDE SEQUENCE</scope>
    <source>
        <strain evidence="4">JCM 3091</strain>
    </source>
</reference>
<dbReference type="SMART" id="SM00740">
    <property type="entry name" value="PASTA"/>
    <property type="match status" value="1"/>
</dbReference>
<feature type="region of interest" description="Disordered" evidence="1">
    <location>
        <begin position="1"/>
        <end position="56"/>
    </location>
</feature>
<evidence type="ECO:0000313" key="5">
    <source>
        <dbReference type="Proteomes" id="UP000662200"/>
    </source>
</evidence>
<feature type="domain" description="PASTA" evidence="3">
    <location>
        <begin position="154"/>
        <end position="220"/>
    </location>
</feature>
<keyword evidence="2" id="KW-0812">Transmembrane</keyword>
<dbReference type="EMBL" id="BMQC01000010">
    <property type="protein sequence ID" value="GGK34923.1"/>
    <property type="molecule type" value="Genomic_DNA"/>
</dbReference>
<name>A0A8J3FKT9_9ACTN</name>
<dbReference type="CDD" id="cd06577">
    <property type="entry name" value="PASTA_pknB"/>
    <property type="match status" value="1"/>
</dbReference>
<evidence type="ECO:0000313" key="4">
    <source>
        <dbReference type="EMBL" id="GGK34923.1"/>
    </source>
</evidence>
<dbReference type="RefSeq" id="WP_189114903.1">
    <property type="nucleotide sequence ID" value="NZ_BMQC01000010.1"/>
</dbReference>
<feature type="region of interest" description="Disordered" evidence="1">
    <location>
        <begin position="120"/>
        <end position="157"/>
    </location>
</feature>
<evidence type="ECO:0000259" key="3">
    <source>
        <dbReference type="PROSITE" id="PS51178"/>
    </source>
</evidence>
<dbReference type="PROSITE" id="PS51178">
    <property type="entry name" value="PASTA"/>
    <property type="match status" value="1"/>
</dbReference>
<sequence length="238" mass="24513">MAADEPGRRDDDATSLQPPAADGDATAVVPPAGADATAAMPGQPPPPDATSVMPAVGAGGWSARAEVPQYVRPAAEEPAWGGVDREPRRWWIAAVLVAVFLLAVLGWGGWLLLRDDRTPAVPQPSASAPAVRRTTAAPTTSAPRPSRTAPATTAAPRVTVPDVVGEDRADAQLRLDAAGLAYRLDYRATDEAPSGEVLEMSPDGGARVAPDTVVLLVVAESPAPPTEEPEESAEPESS</sequence>
<proteinExistence type="predicted"/>
<gene>
    <name evidence="4" type="ORF">GCM10010124_29480</name>
</gene>
<reference evidence="4" key="2">
    <citation type="submission" date="2020-09" db="EMBL/GenBank/DDBJ databases">
        <authorList>
            <person name="Sun Q."/>
            <person name="Ohkuma M."/>
        </authorList>
    </citation>
    <scope>NUCLEOTIDE SEQUENCE</scope>
    <source>
        <strain evidence="4">JCM 3091</strain>
    </source>
</reference>
<dbReference type="Proteomes" id="UP000662200">
    <property type="component" value="Unassembled WGS sequence"/>
</dbReference>
<keyword evidence="2" id="KW-0472">Membrane</keyword>
<dbReference type="InterPro" id="IPR005543">
    <property type="entry name" value="PASTA_dom"/>
</dbReference>
<comment type="caution">
    <text evidence="4">The sequence shown here is derived from an EMBL/GenBank/DDBJ whole genome shotgun (WGS) entry which is preliminary data.</text>
</comment>
<organism evidence="4 5">
    <name type="scientific">Pilimelia terevasa</name>
    <dbReference type="NCBI Taxonomy" id="53372"/>
    <lineage>
        <taxon>Bacteria</taxon>
        <taxon>Bacillati</taxon>
        <taxon>Actinomycetota</taxon>
        <taxon>Actinomycetes</taxon>
        <taxon>Micromonosporales</taxon>
        <taxon>Micromonosporaceae</taxon>
        <taxon>Pilimelia</taxon>
    </lineage>
</organism>
<dbReference type="Gene3D" id="3.30.10.20">
    <property type="match status" value="1"/>
</dbReference>
<evidence type="ECO:0000256" key="2">
    <source>
        <dbReference type="SAM" id="Phobius"/>
    </source>
</evidence>